<dbReference type="InterPro" id="IPR054612">
    <property type="entry name" value="Phage_capsid-like_C"/>
</dbReference>
<name>A0A150MPZ1_GEOSE</name>
<keyword evidence="2" id="KW-0175">Coiled coil</keyword>
<reference evidence="4 5" key="1">
    <citation type="submission" date="2016-01" db="EMBL/GenBank/DDBJ databases">
        <title>Draft Genome Sequences of Seven Thermophilic Sporeformers Isolated from Foods.</title>
        <authorList>
            <person name="Berendsen E.M."/>
            <person name="Wells-Bennik M.H."/>
            <person name="Krawcyk A.O."/>
            <person name="De Jong A."/>
            <person name="Holsappel S."/>
            <person name="Eijlander R.T."/>
            <person name="Kuipers O.P."/>
        </authorList>
    </citation>
    <scope>NUCLEOTIDE SEQUENCE [LARGE SCALE GENOMIC DNA]</scope>
    <source>
        <strain evidence="4 5">B4109</strain>
    </source>
</reference>
<feature type="domain" description="Phage capsid-like C-terminal" evidence="3">
    <location>
        <begin position="99"/>
        <end position="367"/>
    </location>
</feature>
<evidence type="ECO:0000313" key="5">
    <source>
        <dbReference type="Proteomes" id="UP000075424"/>
    </source>
</evidence>
<organism evidence="4 5">
    <name type="scientific">Geobacillus stearothermophilus</name>
    <name type="common">Bacillus stearothermophilus</name>
    <dbReference type="NCBI Taxonomy" id="1422"/>
    <lineage>
        <taxon>Bacteria</taxon>
        <taxon>Bacillati</taxon>
        <taxon>Bacillota</taxon>
        <taxon>Bacilli</taxon>
        <taxon>Bacillales</taxon>
        <taxon>Anoxybacillaceae</taxon>
        <taxon>Geobacillus</taxon>
    </lineage>
</organism>
<dbReference type="Gene3D" id="3.30.2320.10">
    <property type="entry name" value="hypothetical protein PF0899 domain"/>
    <property type="match status" value="1"/>
</dbReference>
<dbReference type="Pfam" id="PF05065">
    <property type="entry name" value="Phage_capsid"/>
    <property type="match status" value="1"/>
</dbReference>
<dbReference type="RefSeq" id="WP_061567403.1">
    <property type="nucleotide sequence ID" value="NZ_LQYV01000065.1"/>
</dbReference>
<dbReference type="AlphaFoldDB" id="A0A150MPZ1"/>
<dbReference type="NCBIfam" id="TIGR01554">
    <property type="entry name" value="major_cap_HK97"/>
    <property type="match status" value="1"/>
</dbReference>
<evidence type="ECO:0000256" key="2">
    <source>
        <dbReference type="SAM" id="Coils"/>
    </source>
</evidence>
<comment type="caution">
    <text evidence="4">The sequence shown here is derived from an EMBL/GenBank/DDBJ whole genome shotgun (WGS) entry which is preliminary data.</text>
</comment>
<accession>A0A150MPZ1</accession>
<comment type="subcellular location">
    <subcellularLocation>
        <location evidence="1">Virion</location>
    </subcellularLocation>
</comment>
<protein>
    <recommendedName>
        <fullName evidence="3">Phage capsid-like C-terminal domain-containing protein</fullName>
    </recommendedName>
</protein>
<sequence length="371" mass="41772">MPKELRELLEQIQNKKEEARKLLAENKIEEAKKLKEEIVALQEKFDIAKELYEEQKQTIEDKEPLKPTVQVKENEVEAFVNHIRTRFRNAMSEGSNQDGGYTVPQDIQTRINELRESKDALQNLITVEPVTTLSGSRVFKKRSQQTGFVEVAEGAAIGEKATPQFTLLQYQVKKYAGLFRVTNELLNDSTEAIVNTLVRWIGDESRVTRNNLIASLLGTKAKTAIADLDALKQVVNVQLDPVFRSTSSVVVNQDAYNWLDTLKDQNGQYLLQPSISSPTGRQLLGLPVVIVSNKVLANRVDGDTGAQFAPIIVGDLKEAVVMFDRQRTEIMSSNVAMDAFETDATLWRAIERMDVKMRDDEAFVFGEVQLA</sequence>
<dbReference type="SUPFAM" id="SSF56563">
    <property type="entry name" value="Major capsid protein gp5"/>
    <property type="match status" value="1"/>
</dbReference>
<dbReference type="PATRIC" id="fig|1422.18.peg.3320"/>
<proteinExistence type="predicted"/>
<evidence type="ECO:0000259" key="3">
    <source>
        <dbReference type="Pfam" id="PF05065"/>
    </source>
</evidence>
<feature type="coiled-coil region" evidence="2">
    <location>
        <begin position="2"/>
        <end position="58"/>
    </location>
</feature>
<dbReference type="EMBL" id="LQYV01000065">
    <property type="protein sequence ID" value="KYD26533.1"/>
    <property type="molecule type" value="Genomic_DNA"/>
</dbReference>
<dbReference type="InterPro" id="IPR024455">
    <property type="entry name" value="Phage_capsid"/>
</dbReference>
<gene>
    <name evidence="4" type="ORF">B4109_3152</name>
</gene>
<dbReference type="Proteomes" id="UP000075424">
    <property type="component" value="Unassembled WGS sequence"/>
</dbReference>
<evidence type="ECO:0000313" key="4">
    <source>
        <dbReference type="EMBL" id="KYD26533.1"/>
    </source>
</evidence>
<evidence type="ECO:0000256" key="1">
    <source>
        <dbReference type="ARBA" id="ARBA00004328"/>
    </source>
</evidence>